<organism evidence="2">
    <name type="scientific">Solanum chilense</name>
    <name type="common">Tomato</name>
    <name type="synonym">Lycopersicon chilense</name>
    <dbReference type="NCBI Taxonomy" id="4083"/>
    <lineage>
        <taxon>Eukaryota</taxon>
        <taxon>Viridiplantae</taxon>
        <taxon>Streptophyta</taxon>
        <taxon>Embryophyta</taxon>
        <taxon>Tracheophyta</taxon>
        <taxon>Spermatophyta</taxon>
        <taxon>Magnoliopsida</taxon>
        <taxon>eudicotyledons</taxon>
        <taxon>Gunneridae</taxon>
        <taxon>Pentapetalae</taxon>
        <taxon>asterids</taxon>
        <taxon>lamiids</taxon>
        <taxon>Solanales</taxon>
        <taxon>Solanaceae</taxon>
        <taxon>Solanoideae</taxon>
        <taxon>Solaneae</taxon>
        <taxon>Solanum</taxon>
        <taxon>Solanum subgen. Lycopersicon</taxon>
    </lineage>
</organism>
<feature type="non-terminal residue" evidence="2">
    <location>
        <position position="1"/>
    </location>
</feature>
<keyword evidence="1" id="KW-0812">Transmembrane</keyword>
<keyword evidence="1" id="KW-0472">Membrane</keyword>
<proteinExistence type="predicted"/>
<dbReference type="AlphaFoldDB" id="A0A6N2APV3"/>
<keyword evidence="1" id="KW-1133">Transmembrane helix</keyword>
<name>A0A6N2APV3_SOLCI</name>
<dbReference type="EMBL" id="RXGB01009560">
    <property type="protein sequence ID" value="TMW84335.1"/>
    <property type="molecule type" value="Genomic_DNA"/>
</dbReference>
<feature type="transmembrane region" description="Helical" evidence="1">
    <location>
        <begin position="20"/>
        <end position="40"/>
    </location>
</feature>
<reference evidence="2" key="1">
    <citation type="submission" date="2019-05" db="EMBL/GenBank/DDBJ databases">
        <title>The de novo reference genome and transcriptome assemblies of the wild tomato species Solanum chilense.</title>
        <authorList>
            <person name="Stam R."/>
            <person name="Nosenko T."/>
            <person name="Hoerger A.C."/>
            <person name="Stephan W."/>
            <person name="Seidel M.A."/>
            <person name="Kuhn J.M.M."/>
            <person name="Haberer G."/>
            <person name="Tellier A."/>
        </authorList>
    </citation>
    <scope>NUCLEOTIDE SEQUENCE</scope>
    <source>
        <tissue evidence="2">Mature leaves</tissue>
    </source>
</reference>
<protein>
    <submittedName>
        <fullName evidence="2">Uncharacterized protein</fullName>
    </submittedName>
</protein>
<evidence type="ECO:0000313" key="2">
    <source>
        <dbReference type="EMBL" id="TMW84335.1"/>
    </source>
</evidence>
<accession>A0A6N2APV3</accession>
<comment type="caution">
    <text evidence="2">The sequence shown here is derived from an EMBL/GenBank/DDBJ whole genome shotgun (WGS) entry which is preliminary data.</text>
</comment>
<evidence type="ECO:0000256" key="1">
    <source>
        <dbReference type="SAM" id="Phobius"/>
    </source>
</evidence>
<sequence>GGTWGRSKYLRVLGRDGVYWGKMSVYVLVEMGWIVIGQLYNRKLIKIKFLLFRFSFLKGNYIM</sequence>
<gene>
    <name evidence="2" type="ORF">EJD97_025400</name>
</gene>